<keyword evidence="1" id="KW-0812">Transmembrane</keyword>
<dbReference type="AlphaFoldDB" id="A0AAE3AMG9"/>
<feature type="transmembrane region" description="Helical" evidence="1">
    <location>
        <begin position="60"/>
        <end position="81"/>
    </location>
</feature>
<sequence length="184" mass="20679">MKTLTKEESSDGTEKGGTEMFFKKYGDIVVGIFFMALSAVMMVMAQMLPKSKVMEVGPEFMPMVIGVITFALAAALTFLSIKNFKMHNAEIKADDIEDCDYKRVLESVILMLVYVFMMKPVGFILSTLVFLFCQMMVLSPDDERGKKQAILLAVIDVVFTLVVFFLFRYGFKIVLPAGIFSINL</sequence>
<protein>
    <submittedName>
        <fullName evidence="3">Tripartite tricarboxylate transporter TctB family protein</fullName>
    </submittedName>
</protein>
<comment type="caution">
    <text evidence="3">The sequence shown here is derived from an EMBL/GenBank/DDBJ whole genome shotgun (WGS) entry which is preliminary data.</text>
</comment>
<organism evidence="3 4">
    <name type="scientific">Brotaphodocola catenula</name>
    <dbReference type="NCBI Taxonomy" id="2885361"/>
    <lineage>
        <taxon>Bacteria</taxon>
        <taxon>Bacillati</taxon>
        <taxon>Bacillota</taxon>
        <taxon>Clostridia</taxon>
        <taxon>Lachnospirales</taxon>
        <taxon>Lachnospiraceae</taxon>
        <taxon>Brotaphodocola</taxon>
    </lineage>
</organism>
<keyword evidence="1" id="KW-0472">Membrane</keyword>
<evidence type="ECO:0000313" key="4">
    <source>
        <dbReference type="Proteomes" id="UP001198962"/>
    </source>
</evidence>
<reference evidence="3" key="1">
    <citation type="submission" date="2021-10" db="EMBL/GenBank/DDBJ databases">
        <title>Anaerobic single-cell dispensing facilitates the cultivation of human gut bacteria.</title>
        <authorList>
            <person name="Afrizal A."/>
        </authorList>
    </citation>
    <scope>NUCLEOTIDE SEQUENCE</scope>
    <source>
        <strain evidence="3">CLA-AA-H274</strain>
    </source>
</reference>
<keyword evidence="1" id="KW-1133">Transmembrane helix</keyword>
<dbReference type="Proteomes" id="UP001198962">
    <property type="component" value="Unassembled WGS sequence"/>
</dbReference>
<feature type="transmembrane region" description="Helical" evidence="1">
    <location>
        <begin position="112"/>
        <end position="137"/>
    </location>
</feature>
<proteinExistence type="predicted"/>
<dbReference type="RefSeq" id="WP_308451063.1">
    <property type="nucleotide sequence ID" value="NZ_JAJEPU010000013.1"/>
</dbReference>
<gene>
    <name evidence="3" type="ORF">LKD32_05930</name>
</gene>
<accession>A0AAE3AMG9</accession>
<name>A0AAE3AMG9_9FIRM</name>
<dbReference type="EMBL" id="JAJEPU010000013">
    <property type="protein sequence ID" value="MCC2164421.1"/>
    <property type="molecule type" value="Genomic_DNA"/>
</dbReference>
<evidence type="ECO:0000313" key="3">
    <source>
        <dbReference type="EMBL" id="MCC2164421.1"/>
    </source>
</evidence>
<feature type="transmembrane region" description="Helical" evidence="1">
    <location>
        <begin position="28"/>
        <end position="48"/>
    </location>
</feature>
<keyword evidence="4" id="KW-1185">Reference proteome</keyword>
<feature type="transmembrane region" description="Helical" evidence="1">
    <location>
        <begin position="149"/>
        <end position="167"/>
    </location>
</feature>
<evidence type="ECO:0000259" key="2">
    <source>
        <dbReference type="Pfam" id="PF07331"/>
    </source>
</evidence>
<dbReference type="Pfam" id="PF07331">
    <property type="entry name" value="TctB"/>
    <property type="match status" value="1"/>
</dbReference>
<dbReference type="InterPro" id="IPR009936">
    <property type="entry name" value="DUF1468"/>
</dbReference>
<feature type="domain" description="DUF1468" evidence="2">
    <location>
        <begin position="29"/>
        <end position="176"/>
    </location>
</feature>
<evidence type="ECO:0000256" key="1">
    <source>
        <dbReference type="SAM" id="Phobius"/>
    </source>
</evidence>